<organism evidence="1 2">
    <name type="scientific">Paralvinella palmiformis</name>
    <dbReference type="NCBI Taxonomy" id="53620"/>
    <lineage>
        <taxon>Eukaryota</taxon>
        <taxon>Metazoa</taxon>
        <taxon>Spiralia</taxon>
        <taxon>Lophotrochozoa</taxon>
        <taxon>Annelida</taxon>
        <taxon>Polychaeta</taxon>
        <taxon>Sedentaria</taxon>
        <taxon>Canalipalpata</taxon>
        <taxon>Terebellida</taxon>
        <taxon>Terebelliformia</taxon>
        <taxon>Alvinellidae</taxon>
        <taxon>Paralvinella</taxon>
    </lineage>
</organism>
<comment type="caution">
    <text evidence="1">The sequence shown here is derived from an EMBL/GenBank/DDBJ whole genome shotgun (WGS) entry which is preliminary data.</text>
</comment>
<feature type="non-terminal residue" evidence="1">
    <location>
        <position position="1"/>
    </location>
</feature>
<evidence type="ECO:0000313" key="2">
    <source>
        <dbReference type="Proteomes" id="UP001208570"/>
    </source>
</evidence>
<evidence type="ECO:0000313" key="1">
    <source>
        <dbReference type="EMBL" id="KAK2149420.1"/>
    </source>
</evidence>
<gene>
    <name evidence="1" type="ORF">LSH36_453g01053</name>
</gene>
<dbReference type="AlphaFoldDB" id="A0AAD9JBU5"/>
<accession>A0AAD9JBU5</accession>
<proteinExistence type="predicted"/>
<dbReference type="Proteomes" id="UP001208570">
    <property type="component" value="Unassembled WGS sequence"/>
</dbReference>
<dbReference type="EMBL" id="JAODUP010000453">
    <property type="protein sequence ID" value="KAK2149420.1"/>
    <property type="molecule type" value="Genomic_DNA"/>
</dbReference>
<name>A0AAD9JBU5_9ANNE</name>
<reference evidence="1" key="1">
    <citation type="journal article" date="2023" name="Mol. Biol. Evol.">
        <title>Third-Generation Sequencing Reveals the Adaptive Role of the Epigenome in Three Deep-Sea Polychaetes.</title>
        <authorList>
            <person name="Perez M."/>
            <person name="Aroh O."/>
            <person name="Sun Y."/>
            <person name="Lan Y."/>
            <person name="Juniper S.K."/>
            <person name="Young C.R."/>
            <person name="Angers B."/>
            <person name="Qian P.Y."/>
        </authorList>
    </citation>
    <scope>NUCLEOTIDE SEQUENCE</scope>
    <source>
        <strain evidence="1">P08H-3</strain>
    </source>
</reference>
<keyword evidence="2" id="KW-1185">Reference proteome</keyword>
<protein>
    <submittedName>
        <fullName evidence="1">Uncharacterized protein</fullName>
    </submittedName>
</protein>
<sequence>NDLCSYIIFAEYQYGTQRLNTKTLLCTAMFQWRLLVD</sequence>